<feature type="site" description="Lowers pKa of active site Cys" evidence="5 9">
    <location>
        <position position="135"/>
    </location>
</feature>
<dbReference type="Gene3D" id="3.30.930.10">
    <property type="entry name" value="Bira Bifunctional Protein, Domain 2"/>
    <property type="match status" value="1"/>
</dbReference>
<evidence type="ECO:0000256" key="4">
    <source>
        <dbReference type="ARBA" id="ARBA00024732"/>
    </source>
</evidence>
<evidence type="ECO:0000256" key="7">
    <source>
        <dbReference type="PIRSR" id="PIRSR016262-1"/>
    </source>
</evidence>
<proteinExistence type="inferred from homology"/>
<dbReference type="GO" id="GO:0005737">
    <property type="term" value="C:cytoplasm"/>
    <property type="evidence" value="ECO:0007669"/>
    <property type="project" value="UniProtKB-SubCell"/>
</dbReference>
<evidence type="ECO:0000256" key="1">
    <source>
        <dbReference type="ARBA" id="ARBA00004821"/>
    </source>
</evidence>
<dbReference type="UniPathway" id="UPA00538">
    <property type="reaction ID" value="UER00592"/>
</dbReference>
<keyword evidence="5" id="KW-0963">Cytoplasm</keyword>
<dbReference type="AlphaFoldDB" id="A0A1S7LQV6"/>
<sequence>MALIQRDHWSYGDAWDYQLKRAELRQAGACLDSLILTEHAPVYTLGRSAKESELLTPNPQTAAIPRVVSDRGGRITYHGPGQTMGYVIWDLRPQTRAVRAHVVRLEETILQVLRELNVAARRDDHGPGIWVGAAKIAAIGVRVSHGVTLHGFSLNRDPDLSHYAGIIPCGAVGGQVTSLAQLGIEITRPALEQRLIHAFEVQFTAQCKPIEELLP</sequence>
<dbReference type="PIRSF" id="PIRSF016262">
    <property type="entry name" value="LPLase"/>
    <property type="match status" value="1"/>
</dbReference>
<dbReference type="GO" id="GO:0009249">
    <property type="term" value="P:protein lipoylation"/>
    <property type="evidence" value="ECO:0007669"/>
    <property type="project" value="InterPro"/>
</dbReference>
<accession>A0A1S7LQV6</accession>
<evidence type="ECO:0000256" key="6">
    <source>
        <dbReference type="PIRNR" id="PIRNR016262"/>
    </source>
</evidence>
<comment type="function">
    <text evidence="4 5 6">Catalyzes the transfer of endogenously produced octanoic acid from octanoyl-acyl-carrier-protein onto the lipoyl domains of lipoate-dependent enzymes. Lipoyl-ACP can also act as a substrate although octanoyl-ACP is likely to be the physiological substrate.</text>
</comment>
<dbReference type="PROSITE" id="PS51733">
    <property type="entry name" value="BPL_LPL_CATALYTIC"/>
    <property type="match status" value="1"/>
</dbReference>
<dbReference type="HAMAP" id="MF_00013">
    <property type="entry name" value="LipB"/>
    <property type="match status" value="1"/>
</dbReference>
<dbReference type="EMBL" id="LO017727">
    <property type="protein sequence ID" value="CRH08171.1"/>
    <property type="molecule type" value="Genomic_DNA"/>
</dbReference>
<dbReference type="PANTHER" id="PTHR10993:SF7">
    <property type="entry name" value="LIPOYLTRANSFERASE 2, MITOCHONDRIAL-RELATED"/>
    <property type="match status" value="1"/>
</dbReference>
<dbReference type="Pfam" id="PF21948">
    <property type="entry name" value="LplA-B_cat"/>
    <property type="match status" value="1"/>
</dbReference>
<dbReference type="InterPro" id="IPR000544">
    <property type="entry name" value="Octanoyltransferase"/>
</dbReference>
<dbReference type="NCBIfam" id="TIGR00214">
    <property type="entry name" value="lipB"/>
    <property type="match status" value="1"/>
</dbReference>
<comment type="miscellaneous">
    <text evidence="5">In the reaction, the free carboxyl group of octanoic acid is attached via an amide linkage to the epsilon-amino group of a specific lysine residue of lipoyl domains of lipoate-dependent enzymes.</text>
</comment>
<dbReference type="NCBIfam" id="NF010925">
    <property type="entry name" value="PRK14345.1"/>
    <property type="match status" value="1"/>
</dbReference>
<evidence type="ECO:0000256" key="2">
    <source>
        <dbReference type="ARBA" id="ARBA00022679"/>
    </source>
</evidence>
<keyword evidence="2 5" id="KW-0808">Transferase</keyword>
<evidence type="ECO:0000256" key="5">
    <source>
        <dbReference type="HAMAP-Rule" id="MF_00013"/>
    </source>
</evidence>
<dbReference type="EC" id="2.3.1.181" evidence="5 6"/>
<dbReference type="PROSITE" id="PS01313">
    <property type="entry name" value="LIPB"/>
    <property type="match status" value="1"/>
</dbReference>
<evidence type="ECO:0000256" key="3">
    <source>
        <dbReference type="ARBA" id="ARBA00023315"/>
    </source>
</evidence>
<protein>
    <recommendedName>
        <fullName evidence="5 6">Octanoyltransferase</fullName>
        <ecNumber evidence="5 6">2.3.1.181</ecNumber>
    </recommendedName>
    <alternativeName>
        <fullName evidence="5">Lipoate-protein ligase B</fullName>
    </alternativeName>
    <alternativeName>
        <fullName evidence="5">Lipoyl/octanoyl transferase</fullName>
    </alternativeName>
    <alternativeName>
        <fullName evidence="5">Octanoyl-[acyl-carrier-protein]-protein N-octanoyltransferase</fullName>
    </alternativeName>
</protein>
<comment type="catalytic activity">
    <reaction evidence="5 6">
        <text>octanoyl-[ACP] + L-lysyl-[protein] = N(6)-octanoyl-L-lysyl-[protein] + holo-[ACP] + H(+)</text>
        <dbReference type="Rhea" id="RHEA:17665"/>
        <dbReference type="Rhea" id="RHEA-COMP:9636"/>
        <dbReference type="Rhea" id="RHEA-COMP:9685"/>
        <dbReference type="Rhea" id="RHEA-COMP:9752"/>
        <dbReference type="Rhea" id="RHEA-COMP:9928"/>
        <dbReference type="ChEBI" id="CHEBI:15378"/>
        <dbReference type="ChEBI" id="CHEBI:29969"/>
        <dbReference type="ChEBI" id="CHEBI:64479"/>
        <dbReference type="ChEBI" id="CHEBI:78463"/>
        <dbReference type="ChEBI" id="CHEBI:78809"/>
        <dbReference type="EC" id="2.3.1.181"/>
    </reaction>
</comment>
<dbReference type="InterPro" id="IPR045864">
    <property type="entry name" value="aa-tRNA-synth_II/BPL/LPL"/>
</dbReference>
<feature type="active site" description="Acyl-thioester intermediate" evidence="5 7">
    <location>
        <position position="169"/>
    </location>
</feature>
<dbReference type="PANTHER" id="PTHR10993">
    <property type="entry name" value="OCTANOYLTRANSFERASE"/>
    <property type="match status" value="1"/>
</dbReference>
<dbReference type="SUPFAM" id="SSF55681">
    <property type="entry name" value="Class II aaRS and biotin synthetases"/>
    <property type="match status" value="1"/>
</dbReference>
<feature type="domain" description="BPL/LPL catalytic" evidence="10">
    <location>
        <begin position="28"/>
        <end position="207"/>
    </location>
</feature>
<comment type="subcellular location">
    <subcellularLocation>
        <location evidence="5">Cytoplasm</location>
    </subcellularLocation>
</comment>
<reference evidence="11" key="1">
    <citation type="submission" date="2015-04" db="EMBL/GenBank/DDBJ databases">
        <authorList>
            <person name="Syromyatnikov M.Y."/>
            <person name="Popov V.N."/>
        </authorList>
    </citation>
    <scope>NUCLEOTIDE SEQUENCE</scope>
    <source>
        <strain evidence="11">MO-1</strain>
    </source>
</reference>
<organism evidence="11">
    <name type="scientific">Magnetococcus massalia (strain MO-1)</name>
    <dbReference type="NCBI Taxonomy" id="451514"/>
    <lineage>
        <taxon>Bacteria</taxon>
        <taxon>Pseudomonadati</taxon>
        <taxon>Pseudomonadota</taxon>
        <taxon>Magnetococcia</taxon>
        <taxon>Magnetococcales</taxon>
        <taxon>Magnetococcaceae</taxon>
        <taxon>Magnetococcus</taxon>
    </lineage>
</organism>
<evidence type="ECO:0000256" key="9">
    <source>
        <dbReference type="PIRSR" id="PIRSR016262-3"/>
    </source>
</evidence>
<comment type="similarity">
    <text evidence="5 6">Belongs to the LipB family.</text>
</comment>
<dbReference type="GO" id="GO:0033819">
    <property type="term" value="F:lipoyl(octanoyl) transferase activity"/>
    <property type="evidence" value="ECO:0007669"/>
    <property type="project" value="UniProtKB-EC"/>
</dbReference>
<dbReference type="CDD" id="cd16444">
    <property type="entry name" value="LipB"/>
    <property type="match status" value="1"/>
</dbReference>
<gene>
    <name evidence="5 11" type="primary">lipB</name>
    <name evidence="11" type="ORF">MAGMO_4043</name>
</gene>
<dbReference type="InterPro" id="IPR004143">
    <property type="entry name" value="BPL_LPL_catalytic"/>
</dbReference>
<feature type="binding site" evidence="5 8">
    <location>
        <begin position="71"/>
        <end position="78"/>
    </location>
    <ligand>
        <name>substrate</name>
    </ligand>
</feature>
<feature type="binding site" evidence="5 8">
    <location>
        <begin position="151"/>
        <end position="153"/>
    </location>
    <ligand>
        <name>substrate</name>
    </ligand>
</feature>
<feature type="binding site" evidence="5 8">
    <location>
        <begin position="138"/>
        <end position="140"/>
    </location>
    <ligand>
        <name>substrate</name>
    </ligand>
</feature>
<comment type="pathway">
    <text evidence="1 5 6">Protein modification; protein lipoylation via endogenous pathway; protein N(6)-(lipoyl)lysine from octanoyl-[acyl-carrier-protein]: step 1/2.</text>
</comment>
<dbReference type="InterPro" id="IPR020605">
    <property type="entry name" value="Octanoyltransferase_CS"/>
</dbReference>
<name>A0A1S7LQV6_MAGMO</name>
<keyword evidence="3 5" id="KW-0012">Acyltransferase</keyword>
<evidence type="ECO:0000259" key="10">
    <source>
        <dbReference type="PROSITE" id="PS51733"/>
    </source>
</evidence>
<evidence type="ECO:0000313" key="11">
    <source>
        <dbReference type="EMBL" id="CRH08171.1"/>
    </source>
</evidence>
<evidence type="ECO:0000256" key="8">
    <source>
        <dbReference type="PIRSR" id="PIRSR016262-2"/>
    </source>
</evidence>